<gene>
    <name evidence="7" type="ORF">PUMCH_003998</name>
</gene>
<feature type="transmembrane region" description="Helical" evidence="6">
    <location>
        <begin position="437"/>
        <end position="458"/>
    </location>
</feature>
<evidence type="ECO:0000256" key="5">
    <source>
        <dbReference type="SAM" id="MobiDB-lite"/>
    </source>
</evidence>
<dbReference type="Proteomes" id="UP001338582">
    <property type="component" value="Chromosome 5"/>
</dbReference>
<dbReference type="InterPro" id="IPR003689">
    <property type="entry name" value="ZIP"/>
</dbReference>
<evidence type="ECO:0000256" key="6">
    <source>
        <dbReference type="SAM" id="Phobius"/>
    </source>
</evidence>
<feature type="compositionally biased region" description="Basic residues" evidence="5">
    <location>
        <begin position="151"/>
        <end position="161"/>
    </location>
</feature>
<evidence type="ECO:0000313" key="8">
    <source>
        <dbReference type="Proteomes" id="UP001338582"/>
    </source>
</evidence>
<evidence type="ECO:0000313" key="7">
    <source>
        <dbReference type="EMBL" id="WPK26639.1"/>
    </source>
</evidence>
<dbReference type="KEGG" id="asau:88175061"/>
<feature type="transmembrane region" description="Helical" evidence="6">
    <location>
        <begin position="59"/>
        <end position="81"/>
    </location>
</feature>
<evidence type="ECO:0000256" key="3">
    <source>
        <dbReference type="ARBA" id="ARBA00022989"/>
    </source>
</evidence>
<dbReference type="GeneID" id="88175061"/>
<dbReference type="GO" id="GO:0005385">
    <property type="term" value="F:zinc ion transmembrane transporter activity"/>
    <property type="evidence" value="ECO:0007669"/>
    <property type="project" value="TreeGrafter"/>
</dbReference>
<sequence length="492" mass="54575">MFFLNPPIEDMSQGWLLTILSSALCVLGCFVIFLDDIYYLIVPKWVSSRYPFQIRENYAFMNGLLAFSSGCLLLTALYRLLPEAMAHFKMGGSNDNYNMELVASFVGGITICGLFNQGLHMLTTESVVHCSHDGETHGDEELGHDHGHSETHKHKHKHSHSHSHDEESNIGDETHSHSHGSEGLTSSEQISTFPKSASAEDVNSHLHHRDHTESHEESENSPLLALDGPPQLSRKKSLMHFLAHGSTEEESLLGECKGYTSAELCHYEQNGGLHFCEVPQLRKSELADDPRLERVPVESHGANDSLWDRHSHHKAGEHHHHHVNSPMSRLLLIGVQTILAITLHKFPEGFITYITLKTNPQLGVSIFLSLLIHNYTEGFSMCLPLYYSFGESKWRKWKAVGISAFLGGLSQPAGAFFGYLFLNHLGEGNVDVDKLNFVFGVSMAMTAGFLTVIALSMYGSAVSFSGLPNFVCIWSLLGMCTIGILTIFTGSD</sequence>
<name>A0AAX4HDE8_9ASCO</name>
<feature type="compositionally biased region" description="Basic and acidic residues" evidence="5">
    <location>
        <begin position="133"/>
        <end position="150"/>
    </location>
</feature>
<evidence type="ECO:0000256" key="1">
    <source>
        <dbReference type="ARBA" id="ARBA00004141"/>
    </source>
</evidence>
<protein>
    <submittedName>
        <fullName evidence="7">Uncharacterized protein</fullName>
    </submittedName>
</protein>
<evidence type="ECO:0000256" key="4">
    <source>
        <dbReference type="ARBA" id="ARBA00023136"/>
    </source>
</evidence>
<comment type="subcellular location">
    <subcellularLocation>
        <location evidence="1">Membrane</location>
        <topology evidence="1">Multi-pass membrane protein</topology>
    </subcellularLocation>
</comment>
<keyword evidence="4 6" id="KW-0472">Membrane</keyword>
<proteinExistence type="predicted"/>
<dbReference type="GO" id="GO:0016020">
    <property type="term" value="C:membrane"/>
    <property type="evidence" value="ECO:0007669"/>
    <property type="project" value="UniProtKB-SubCell"/>
</dbReference>
<keyword evidence="8" id="KW-1185">Reference proteome</keyword>
<dbReference type="Pfam" id="PF02535">
    <property type="entry name" value="Zip"/>
    <property type="match status" value="1"/>
</dbReference>
<organism evidence="7 8">
    <name type="scientific">Australozyma saopauloensis</name>
    <dbReference type="NCBI Taxonomy" id="291208"/>
    <lineage>
        <taxon>Eukaryota</taxon>
        <taxon>Fungi</taxon>
        <taxon>Dikarya</taxon>
        <taxon>Ascomycota</taxon>
        <taxon>Saccharomycotina</taxon>
        <taxon>Pichiomycetes</taxon>
        <taxon>Metschnikowiaceae</taxon>
        <taxon>Australozyma</taxon>
    </lineage>
</organism>
<feature type="transmembrane region" description="Helical" evidence="6">
    <location>
        <begin position="399"/>
        <end position="422"/>
    </location>
</feature>
<feature type="transmembrane region" description="Helical" evidence="6">
    <location>
        <begin position="15"/>
        <end position="38"/>
    </location>
</feature>
<feature type="region of interest" description="Disordered" evidence="5">
    <location>
        <begin position="133"/>
        <end position="231"/>
    </location>
</feature>
<dbReference type="AlphaFoldDB" id="A0AAX4HDE8"/>
<feature type="compositionally biased region" description="Basic and acidic residues" evidence="5">
    <location>
        <begin position="162"/>
        <end position="180"/>
    </location>
</feature>
<dbReference type="PANTHER" id="PTHR11040:SF210">
    <property type="entry name" value="ZINC-REGULATED TRANSPORTER 3"/>
    <property type="match status" value="1"/>
</dbReference>
<keyword evidence="2 6" id="KW-0812">Transmembrane</keyword>
<dbReference type="EMBL" id="CP138898">
    <property type="protein sequence ID" value="WPK26639.1"/>
    <property type="molecule type" value="Genomic_DNA"/>
</dbReference>
<feature type="transmembrane region" description="Helical" evidence="6">
    <location>
        <begin position="470"/>
        <end position="490"/>
    </location>
</feature>
<evidence type="ECO:0000256" key="2">
    <source>
        <dbReference type="ARBA" id="ARBA00022692"/>
    </source>
</evidence>
<reference evidence="7 8" key="1">
    <citation type="submission" date="2023-10" db="EMBL/GenBank/DDBJ databases">
        <title>Draft Genome Sequence of Candida saopaulonensis from a very Premature Infant with Sepsis.</title>
        <authorList>
            <person name="Ning Y."/>
            <person name="Dai R."/>
            <person name="Xiao M."/>
            <person name="Xu Y."/>
            <person name="Yan Q."/>
            <person name="Zhang L."/>
        </authorList>
    </citation>
    <scope>NUCLEOTIDE SEQUENCE [LARGE SCALE GENOMIC DNA]</scope>
    <source>
        <strain evidence="7 8">19XY460</strain>
    </source>
</reference>
<dbReference type="RefSeq" id="XP_062879020.1">
    <property type="nucleotide sequence ID" value="XM_063022950.1"/>
</dbReference>
<feature type="compositionally biased region" description="Polar residues" evidence="5">
    <location>
        <begin position="183"/>
        <end position="195"/>
    </location>
</feature>
<dbReference type="PANTHER" id="PTHR11040">
    <property type="entry name" value="ZINC/IRON TRANSPORTER"/>
    <property type="match status" value="1"/>
</dbReference>
<accession>A0AAX4HDE8</accession>
<keyword evidence="3 6" id="KW-1133">Transmembrane helix</keyword>
<feature type="transmembrane region" description="Helical" evidence="6">
    <location>
        <begin position="101"/>
        <end position="119"/>
    </location>
</feature>